<dbReference type="Proteomes" id="UP000315522">
    <property type="component" value="Unassembled WGS sequence"/>
</dbReference>
<gene>
    <name evidence="7" type="primary">UTP6</name>
    <name evidence="7" type="ORF">LAWI1_G003584</name>
</gene>
<comment type="similarity">
    <text evidence="2">Belongs to the UTP6 family.</text>
</comment>
<dbReference type="InterPro" id="IPR055347">
    <property type="entry name" value="UTP6_N"/>
</dbReference>
<comment type="caution">
    <text evidence="7">The sequence shown here is derived from an EMBL/GenBank/DDBJ whole genome shotgun (WGS) entry which is preliminary data.</text>
</comment>
<evidence type="ECO:0000256" key="2">
    <source>
        <dbReference type="ARBA" id="ARBA00010734"/>
    </source>
</evidence>
<dbReference type="GO" id="GO:0000462">
    <property type="term" value="P:maturation of SSU-rRNA from tricistronic rRNA transcript (SSU-rRNA, 5.8S rRNA, LSU-rRNA)"/>
    <property type="evidence" value="ECO:0007669"/>
    <property type="project" value="InterPro"/>
</dbReference>
<evidence type="ECO:0000313" key="8">
    <source>
        <dbReference type="Proteomes" id="UP000315522"/>
    </source>
</evidence>
<keyword evidence="8" id="KW-1185">Reference proteome</keyword>
<dbReference type="InterPro" id="IPR013949">
    <property type="entry name" value="Utp6"/>
</dbReference>
<dbReference type="InterPro" id="IPR003107">
    <property type="entry name" value="HAT"/>
</dbReference>
<dbReference type="GO" id="GO:0030515">
    <property type="term" value="F:snoRNA binding"/>
    <property type="evidence" value="ECO:0007669"/>
    <property type="project" value="InterPro"/>
</dbReference>
<dbReference type="SMART" id="SM00386">
    <property type="entry name" value="HAT"/>
    <property type="match status" value="3"/>
</dbReference>
<keyword evidence="5" id="KW-0539">Nucleus</keyword>
<keyword evidence="4" id="KW-0677">Repeat</keyword>
<evidence type="ECO:0000256" key="5">
    <source>
        <dbReference type="ARBA" id="ARBA00023242"/>
    </source>
</evidence>
<dbReference type="Gene3D" id="1.25.40.10">
    <property type="entry name" value="Tetratricopeptide repeat domain"/>
    <property type="match status" value="1"/>
</dbReference>
<name>A0A559MDF3_9HELO</name>
<organism evidence="7 8">
    <name type="scientific">Lachnellula willkommii</name>
    <dbReference type="NCBI Taxonomy" id="215461"/>
    <lineage>
        <taxon>Eukaryota</taxon>
        <taxon>Fungi</taxon>
        <taxon>Dikarya</taxon>
        <taxon>Ascomycota</taxon>
        <taxon>Pezizomycotina</taxon>
        <taxon>Leotiomycetes</taxon>
        <taxon>Helotiales</taxon>
        <taxon>Lachnaceae</taxon>
        <taxon>Lachnellula</taxon>
    </lineage>
</organism>
<dbReference type="PANTHER" id="PTHR23271:SF1">
    <property type="entry name" value="U3 SMALL NUCLEOLAR RNA-ASSOCIATED PROTEIN 6 HOMOLOG"/>
    <property type="match status" value="1"/>
</dbReference>
<proteinExistence type="inferred from homology"/>
<dbReference type="AlphaFoldDB" id="A0A559MDF3"/>
<keyword evidence="3" id="KW-0698">rRNA processing</keyword>
<dbReference type="InterPro" id="IPR011990">
    <property type="entry name" value="TPR-like_helical_dom_sf"/>
</dbReference>
<dbReference type="GO" id="GO:0032040">
    <property type="term" value="C:small-subunit processome"/>
    <property type="evidence" value="ECO:0007669"/>
    <property type="project" value="TreeGrafter"/>
</dbReference>
<feature type="domain" description="U3 small nucleolar RNA-associated protein 6 N-terminal" evidence="6">
    <location>
        <begin position="49"/>
        <end position="104"/>
    </location>
</feature>
<dbReference type="SUPFAM" id="SSF48452">
    <property type="entry name" value="TPR-like"/>
    <property type="match status" value="1"/>
</dbReference>
<evidence type="ECO:0000259" key="6">
    <source>
        <dbReference type="Pfam" id="PF08640"/>
    </source>
</evidence>
<comment type="subcellular location">
    <subcellularLocation>
        <location evidence="1">Nucleus</location>
        <location evidence="1">Nucleolus</location>
    </subcellularLocation>
</comment>
<dbReference type="PANTHER" id="PTHR23271">
    <property type="entry name" value="HEPATOCELLULAR CARCINOMA-ASSOCIATED ANTIGEN 66"/>
    <property type="match status" value="1"/>
</dbReference>
<dbReference type="Pfam" id="PF08640">
    <property type="entry name" value="U3_assoc_6"/>
    <property type="match status" value="1"/>
</dbReference>
<accession>A0A559MDF3</accession>
<evidence type="ECO:0000256" key="4">
    <source>
        <dbReference type="ARBA" id="ARBA00022737"/>
    </source>
</evidence>
<evidence type="ECO:0000313" key="7">
    <source>
        <dbReference type="EMBL" id="TVY90992.1"/>
    </source>
</evidence>
<evidence type="ECO:0000256" key="3">
    <source>
        <dbReference type="ARBA" id="ARBA00022552"/>
    </source>
</evidence>
<protein>
    <submittedName>
        <fullName evidence="7">U3 small nucleolar RNA-associated protein</fullName>
    </submittedName>
</protein>
<reference evidence="7 8" key="1">
    <citation type="submission" date="2018-05" db="EMBL/GenBank/DDBJ databases">
        <title>Genome sequencing and assembly of the regulated plant pathogen Lachnellula willkommii and related sister species for the development of diagnostic species identification markers.</title>
        <authorList>
            <person name="Giroux E."/>
            <person name="Bilodeau G."/>
        </authorList>
    </citation>
    <scope>NUCLEOTIDE SEQUENCE [LARGE SCALE GENOMIC DNA]</scope>
    <source>
        <strain evidence="7 8">CBS 172.35</strain>
    </source>
</reference>
<sequence length="421" mass="48114">MSGPSDKARFHLEQAVPQLQEFKEKKIFNDVCTLQSTPRSTTSANLMQTQEEIRTLVKKRSDFEHKICGRGSTPVDFARYAAWEMSLERLRLKRCKRLRIKGSSAFSGQARIYKIFDRGTQKHKYDVALWMSYLECAREAKATQKFKTILTSAVRLHSTIPDFWLYAARWTLQSEADMNGARDYMLRGTRFCIRSKELWVEYAKLEMIYLAKIAARRKILGLDAEESEEEDEEMEDANADPGFDIHADIISIPDFKDNSLRPKMMQGVKVDSEAKKDPMTTPALNGAIPLAIFDDARGRPFFCAAAAGDFFDMFATFTQVRCLPKILQHVLDSMKEAYDTDPVTCNCYIRQPFVGLDPNSPKFPGALGIALDRLKESTEKTKDRKELAKKTRAWIEPILRVNELDPGIQAVLKHTLRKLDS</sequence>
<evidence type="ECO:0000256" key="1">
    <source>
        <dbReference type="ARBA" id="ARBA00004604"/>
    </source>
</evidence>
<dbReference type="EMBL" id="QGML01000680">
    <property type="protein sequence ID" value="TVY90992.1"/>
    <property type="molecule type" value="Genomic_DNA"/>
</dbReference>
<dbReference type="GO" id="GO:0034388">
    <property type="term" value="C:Pwp2p-containing subcomplex of 90S preribosome"/>
    <property type="evidence" value="ECO:0007669"/>
    <property type="project" value="TreeGrafter"/>
</dbReference>